<reference evidence="2" key="1">
    <citation type="submission" date="2023-02" db="EMBL/GenBank/DDBJ databases">
        <title>Colletotrichum kahawae CIFC_Que2 genome sequencing and assembly.</title>
        <authorList>
            <person name="Baroncelli R."/>
        </authorList>
    </citation>
    <scope>NUCLEOTIDE SEQUENCE</scope>
    <source>
        <strain evidence="2">CIFC_Que2</strain>
    </source>
</reference>
<evidence type="ECO:0000313" key="2">
    <source>
        <dbReference type="EMBL" id="KAK2730884.1"/>
    </source>
</evidence>
<proteinExistence type="predicted"/>
<feature type="compositionally biased region" description="Basic and acidic residues" evidence="1">
    <location>
        <begin position="32"/>
        <end position="43"/>
    </location>
</feature>
<evidence type="ECO:0000256" key="1">
    <source>
        <dbReference type="SAM" id="MobiDB-lite"/>
    </source>
</evidence>
<dbReference type="AlphaFoldDB" id="A0AAD9Y1G3"/>
<gene>
    <name evidence="2" type="ORF">CKAH01_09319</name>
</gene>
<sequence length="213" mass="23935">MRQPSNITNFTKLAEGSGSERESAASNQDMDGSYKQHHSDNTDWLRTTADNMNHRQEVSSTSKEAEHIHNASTQEVKKFSAAERWRRLSEPASIDPVRRLNHGPLTCHRAIESRQGDAAAIRTQCIRRSPSSRPGLVQERIVGQKRSPWMPSIRARLFKHAVSRSPSNPGTSTMAIVLLNRKPLPSKCTATGGERRRTYVVAGRGRHHRWPSV</sequence>
<dbReference type="Proteomes" id="UP001281614">
    <property type="component" value="Unassembled WGS sequence"/>
</dbReference>
<feature type="compositionally biased region" description="Polar residues" evidence="1">
    <location>
        <begin position="1"/>
        <end position="11"/>
    </location>
</feature>
<name>A0AAD9Y1G3_COLKA</name>
<keyword evidence="3" id="KW-1185">Reference proteome</keyword>
<comment type="caution">
    <text evidence="2">The sequence shown here is derived from an EMBL/GenBank/DDBJ whole genome shotgun (WGS) entry which is preliminary data.</text>
</comment>
<organism evidence="2 3">
    <name type="scientific">Colletotrichum kahawae</name>
    <name type="common">Coffee berry disease fungus</name>
    <dbReference type="NCBI Taxonomy" id="34407"/>
    <lineage>
        <taxon>Eukaryota</taxon>
        <taxon>Fungi</taxon>
        <taxon>Dikarya</taxon>
        <taxon>Ascomycota</taxon>
        <taxon>Pezizomycotina</taxon>
        <taxon>Sordariomycetes</taxon>
        <taxon>Hypocreomycetidae</taxon>
        <taxon>Glomerellales</taxon>
        <taxon>Glomerellaceae</taxon>
        <taxon>Colletotrichum</taxon>
        <taxon>Colletotrichum gloeosporioides species complex</taxon>
    </lineage>
</organism>
<feature type="region of interest" description="Disordered" evidence="1">
    <location>
        <begin position="1"/>
        <end position="48"/>
    </location>
</feature>
<accession>A0AAD9Y1G3</accession>
<evidence type="ECO:0000313" key="3">
    <source>
        <dbReference type="Proteomes" id="UP001281614"/>
    </source>
</evidence>
<protein>
    <submittedName>
        <fullName evidence="2">Uncharacterized protein</fullName>
    </submittedName>
</protein>
<dbReference type="EMBL" id="VYYT01000632">
    <property type="protein sequence ID" value="KAK2730884.1"/>
    <property type="molecule type" value="Genomic_DNA"/>
</dbReference>